<dbReference type="Gene3D" id="2.60.450.10">
    <property type="entry name" value="Lipopolysaccharide (LPS) transport protein A like domain"/>
    <property type="match status" value="1"/>
</dbReference>
<dbReference type="NCBIfam" id="TIGR04409">
    <property type="entry name" value="LptC_YrbK"/>
    <property type="match status" value="1"/>
</dbReference>
<evidence type="ECO:0000313" key="8">
    <source>
        <dbReference type="Proteomes" id="UP000198749"/>
    </source>
</evidence>
<accession>A0A1H9HH04</accession>
<dbReference type="GO" id="GO:0005886">
    <property type="term" value="C:plasma membrane"/>
    <property type="evidence" value="ECO:0007669"/>
    <property type="project" value="InterPro"/>
</dbReference>
<dbReference type="InterPro" id="IPR052363">
    <property type="entry name" value="LPS_export_LptC"/>
</dbReference>
<dbReference type="EMBL" id="FOGB01000005">
    <property type="protein sequence ID" value="SEQ61574.1"/>
    <property type="molecule type" value="Genomic_DNA"/>
</dbReference>
<reference evidence="8" key="1">
    <citation type="submission" date="2016-10" db="EMBL/GenBank/DDBJ databases">
        <authorList>
            <person name="Varghese N."/>
            <person name="Submissions S."/>
        </authorList>
    </citation>
    <scope>NUCLEOTIDE SEQUENCE [LARGE SCALE GENOMIC DNA]</scope>
    <source>
        <strain evidence="8">DSM 18887</strain>
    </source>
</reference>
<proteinExistence type="predicted"/>
<dbReference type="RefSeq" id="WP_091357676.1">
    <property type="nucleotide sequence ID" value="NZ_AP025284.1"/>
</dbReference>
<dbReference type="AlphaFoldDB" id="A0A1H9HH04"/>
<dbReference type="Pfam" id="PF06835">
    <property type="entry name" value="LptC"/>
    <property type="match status" value="1"/>
</dbReference>
<evidence type="ECO:0000313" key="7">
    <source>
        <dbReference type="EMBL" id="SEQ61574.1"/>
    </source>
</evidence>
<evidence type="ECO:0000256" key="3">
    <source>
        <dbReference type="ARBA" id="ARBA00022692"/>
    </source>
</evidence>
<organism evidence="7 8">
    <name type="scientific">Amphritea atlantica</name>
    <dbReference type="NCBI Taxonomy" id="355243"/>
    <lineage>
        <taxon>Bacteria</taxon>
        <taxon>Pseudomonadati</taxon>
        <taxon>Pseudomonadota</taxon>
        <taxon>Gammaproteobacteria</taxon>
        <taxon>Oceanospirillales</taxon>
        <taxon>Oceanospirillaceae</taxon>
        <taxon>Amphritea</taxon>
    </lineage>
</organism>
<evidence type="ECO:0000256" key="1">
    <source>
        <dbReference type="ARBA" id="ARBA00022475"/>
    </source>
</evidence>
<dbReference type="GO" id="GO:0017089">
    <property type="term" value="F:glycolipid transfer activity"/>
    <property type="evidence" value="ECO:0007669"/>
    <property type="project" value="TreeGrafter"/>
</dbReference>
<dbReference type="STRING" id="355243.SAMN03080615_02139"/>
<keyword evidence="1" id="KW-1003">Cell membrane</keyword>
<keyword evidence="3 6" id="KW-0812">Transmembrane</keyword>
<evidence type="ECO:0000256" key="6">
    <source>
        <dbReference type="SAM" id="Phobius"/>
    </source>
</evidence>
<keyword evidence="8" id="KW-1185">Reference proteome</keyword>
<dbReference type="InterPro" id="IPR010664">
    <property type="entry name" value="LipoPS_assembly_LptC-rel"/>
</dbReference>
<sequence length="189" mass="20544">MLTGRARLAAAAAILIPAVIYLGMDSERRPDRLKKEPNPAYQLADYYIVNGQIRDYGSTGILQQQLKSTQLEHQPGLQQTVVTNPEMLIYNAHQPNRSVSSLKGIISDSDDEVILDGQVVFQDNAGTEMATTLQTESLTILPQQNLARTDARVVISNSSGTTTSVGMTINTDSGILNLLSEVTGVYHVD</sequence>
<protein>
    <submittedName>
        <fullName evidence="7">Lipopolysaccharide-assembly, LptC-related</fullName>
    </submittedName>
</protein>
<keyword evidence="4 6" id="KW-1133">Transmembrane helix</keyword>
<feature type="transmembrane region" description="Helical" evidence="6">
    <location>
        <begin position="6"/>
        <end position="24"/>
    </location>
</feature>
<name>A0A1H9HH04_9GAMM</name>
<dbReference type="OrthoDB" id="5797118at2"/>
<gene>
    <name evidence="7" type="ORF">SAMN03080615_02139</name>
</gene>
<evidence type="ECO:0000256" key="2">
    <source>
        <dbReference type="ARBA" id="ARBA00022519"/>
    </source>
</evidence>
<dbReference type="PANTHER" id="PTHR37481">
    <property type="entry name" value="LIPOPOLYSACCHARIDE EXPORT SYSTEM PROTEIN LPTC"/>
    <property type="match status" value="1"/>
</dbReference>
<dbReference type="GO" id="GO:0015221">
    <property type="term" value="F:lipopolysaccharide transmembrane transporter activity"/>
    <property type="evidence" value="ECO:0007669"/>
    <property type="project" value="InterPro"/>
</dbReference>
<dbReference type="GO" id="GO:0030288">
    <property type="term" value="C:outer membrane-bounded periplasmic space"/>
    <property type="evidence" value="ECO:0007669"/>
    <property type="project" value="TreeGrafter"/>
</dbReference>
<dbReference type="InterPro" id="IPR026265">
    <property type="entry name" value="LptC"/>
</dbReference>
<dbReference type="PANTHER" id="PTHR37481:SF1">
    <property type="entry name" value="LIPOPOLYSACCHARIDE EXPORT SYSTEM PROTEIN LPTC"/>
    <property type="match status" value="1"/>
</dbReference>
<dbReference type="Proteomes" id="UP000198749">
    <property type="component" value="Unassembled WGS sequence"/>
</dbReference>
<keyword evidence="2" id="KW-0997">Cell inner membrane</keyword>
<keyword evidence="5 6" id="KW-0472">Membrane</keyword>
<evidence type="ECO:0000256" key="4">
    <source>
        <dbReference type="ARBA" id="ARBA00022989"/>
    </source>
</evidence>
<evidence type="ECO:0000256" key="5">
    <source>
        <dbReference type="ARBA" id="ARBA00023136"/>
    </source>
</evidence>